<comment type="caution">
    <text evidence="3">The sequence shown here is derived from an EMBL/GenBank/DDBJ whole genome shotgun (WGS) entry which is preliminary data.</text>
</comment>
<dbReference type="RefSeq" id="WP_252817537.1">
    <property type="nucleotide sequence ID" value="NZ_JAMXQS010000003.1"/>
</dbReference>
<organism evidence="3 4">
    <name type="scientific">Mesorhizobium liriopis</name>
    <dbReference type="NCBI Taxonomy" id="2953882"/>
    <lineage>
        <taxon>Bacteria</taxon>
        <taxon>Pseudomonadati</taxon>
        <taxon>Pseudomonadota</taxon>
        <taxon>Alphaproteobacteria</taxon>
        <taxon>Hyphomicrobiales</taxon>
        <taxon>Phyllobacteriaceae</taxon>
        <taxon>Mesorhizobium</taxon>
    </lineage>
</organism>
<dbReference type="GO" id="GO:0016787">
    <property type="term" value="F:hydrolase activity"/>
    <property type="evidence" value="ECO:0007669"/>
    <property type="project" value="UniProtKB-KW"/>
</dbReference>
<dbReference type="Pfam" id="PF19291">
    <property type="entry name" value="TREH_N"/>
    <property type="match status" value="1"/>
</dbReference>
<dbReference type="InterPro" id="IPR045582">
    <property type="entry name" value="Trehalase-like_N"/>
</dbReference>
<protein>
    <submittedName>
        <fullName evidence="3">Glycoside hydrolase family 15 protein</fullName>
    </submittedName>
</protein>
<gene>
    <name evidence="3" type="ORF">NGM99_07265</name>
</gene>
<dbReference type="Pfam" id="PF00723">
    <property type="entry name" value="Glyco_hydro_15"/>
    <property type="match status" value="1"/>
</dbReference>
<keyword evidence="3" id="KW-0378">Hydrolase</keyword>
<dbReference type="Proteomes" id="UP001205906">
    <property type="component" value="Unassembled WGS sequence"/>
</dbReference>
<evidence type="ECO:0000313" key="3">
    <source>
        <dbReference type="EMBL" id="MCO6049589.1"/>
    </source>
</evidence>
<feature type="domain" description="Trehalase-like N-terminal" evidence="2">
    <location>
        <begin position="12"/>
        <end position="185"/>
    </location>
</feature>
<dbReference type="Gene3D" id="1.50.10.10">
    <property type="match status" value="1"/>
</dbReference>
<dbReference type="PANTHER" id="PTHR31616">
    <property type="entry name" value="TREHALASE"/>
    <property type="match status" value="1"/>
</dbReference>
<dbReference type="SUPFAM" id="SSF48208">
    <property type="entry name" value="Six-hairpin glycosidases"/>
    <property type="match status" value="1"/>
</dbReference>
<evidence type="ECO:0000259" key="2">
    <source>
        <dbReference type="Pfam" id="PF19291"/>
    </source>
</evidence>
<dbReference type="InterPro" id="IPR012341">
    <property type="entry name" value="6hp_glycosidase-like_sf"/>
</dbReference>
<keyword evidence="4" id="KW-1185">Reference proteome</keyword>
<dbReference type="EMBL" id="JAMXQS010000003">
    <property type="protein sequence ID" value="MCO6049589.1"/>
    <property type="molecule type" value="Genomic_DNA"/>
</dbReference>
<name>A0ABT1C448_9HYPH</name>
<evidence type="ECO:0000313" key="4">
    <source>
        <dbReference type="Proteomes" id="UP001205906"/>
    </source>
</evidence>
<evidence type="ECO:0000259" key="1">
    <source>
        <dbReference type="Pfam" id="PF00723"/>
    </source>
</evidence>
<feature type="domain" description="GH15-like" evidence="1">
    <location>
        <begin position="230"/>
        <end position="566"/>
    </location>
</feature>
<dbReference type="PANTHER" id="PTHR31616:SF0">
    <property type="entry name" value="GLUCAN 1,4-ALPHA-GLUCOSIDASE"/>
    <property type="match status" value="1"/>
</dbReference>
<dbReference type="InterPro" id="IPR008928">
    <property type="entry name" value="6-hairpin_glycosidase_sf"/>
</dbReference>
<accession>A0ABT1C448</accession>
<proteinExistence type="predicted"/>
<sequence length="592" mass="65337">MNSTQRNNGFLPLEAYAALGNGRTVALSGADGSIDWWCVPSMDAPPLFDRLVSPDEGGCFVVAPDAPFTAEQRYREDSNVHETVFTTDEGKAVLVESLNSGPAGRLPWEELARRVEGIEGTVRFRFEVRFGTAADTVSPYLSHSANGIIFHAGRVLGMILTSDGISREVEEDQHFAGSFTVSAGTREVVAIVAGRDEPLVIPDIAVIDDRIDVSDREWREWSDAVSYQGPHKAHVRRSALALKLLLYSPSGAIAAAATTSLPEGAGAGKNYDYRFAWVRDAGYTIKAFLRIGAEAEAKAALTWLIEQLVHNKTRVCYRLEGGPVPEVSEIDLPGYRGEKPVRRGNDAAIQHQHGIYGDIFETVAGFVAAGNILDNQSAMLLAELADECADCWRQKDSGIWELPEKRHFTMSKISCWQALARAVELAEGRHIPDNCRERWERERDRILEWVEDHCWSEERQAYLAYPGADGLDASVALAVRFGFDGRDKLEKTIRAIDKELKSGPLHYRYTGMDKQEHCFLACSFWMAEAKALLGHREEAEKDFQAVLDLIDRSSGVYSEMAEAKTGAFWGNMPQGLTHLALIGAASTLADGE</sequence>
<reference evidence="3 4" key="1">
    <citation type="submission" date="2022-06" db="EMBL/GenBank/DDBJ databases">
        <title>Mesorhizobium sp. strain RP14 Genome sequencing and assembly.</title>
        <authorList>
            <person name="Kim I."/>
        </authorList>
    </citation>
    <scope>NUCLEOTIDE SEQUENCE [LARGE SCALE GENOMIC DNA]</scope>
    <source>
        <strain evidence="4">RP14(2022)</strain>
    </source>
</reference>
<dbReference type="InterPro" id="IPR011613">
    <property type="entry name" value="GH15-like"/>
</dbReference>